<gene>
    <name evidence="1" type="ORF">O4213_08895</name>
</gene>
<evidence type="ECO:0000313" key="2">
    <source>
        <dbReference type="Proteomes" id="UP001067235"/>
    </source>
</evidence>
<proteinExistence type="predicted"/>
<dbReference type="Proteomes" id="UP001067235">
    <property type="component" value="Unassembled WGS sequence"/>
</dbReference>
<keyword evidence="2" id="KW-1185">Reference proteome</keyword>
<sequence>MDEVKGYLDRKTMEIFERRFIEMQGEAQDKALQTAHDLTASLLQRLANTDPALLSAMQTPSMQYAIYNAQKSAAIADDEQLTETLLDILIDKASAAPRSFKDVVLAEALDVASKLTSDQIDTLSGILMLTRTVSYGTRTLDEVIAKLVERCSPFFEKIATNSSVLQYLSYTGVGVNNGFGFTVIDKVAETYDGAFTRGFTKSELPEGLHELLGTDVIVEIGAPESDPNADNPTEPEVRYRFAIATTQYIERQFIETSPAFGHREDIAKLVGSHRLNTDEVRQILSSKCPDFLKYIDELDQLGAGSFDLSSVGVAIAQANWRRLQPSTAPDIDIYLN</sequence>
<reference evidence="1" key="1">
    <citation type="submission" date="2022-12" db="EMBL/GenBank/DDBJ databases">
        <authorList>
            <person name="Krivoruchko A.V."/>
            <person name="Elkin A."/>
        </authorList>
    </citation>
    <scope>NUCLEOTIDE SEQUENCE</scope>
    <source>
        <strain evidence="1">IEGM 1388</strain>
    </source>
</reference>
<accession>A0ABT4MSU5</accession>
<comment type="caution">
    <text evidence="1">The sequence shown here is derived from an EMBL/GenBank/DDBJ whole genome shotgun (WGS) entry which is preliminary data.</text>
</comment>
<dbReference type="NCBIfam" id="NF045477">
    <property type="entry name" value="LPO_1073_dom"/>
    <property type="match status" value="1"/>
</dbReference>
<protein>
    <submittedName>
        <fullName evidence="1">Uncharacterized protein</fullName>
    </submittedName>
</protein>
<dbReference type="EMBL" id="JAPWIE010000002">
    <property type="protein sequence ID" value="MCZ4550099.1"/>
    <property type="molecule type" value="Genomic_DNA"/>
</dbReference>
<dbReference type="RefSeq" id="WP_301570641.1">
    <property type="nucleotide sequence ID" value="NZ_JAPWIE010000002.1"/>
</dbReference>
<name>A0ABT4MSU5_GORRU</name>
<organism evidence="1 2">
    <name type="scientific">Gordonia rubripertincta</name>
    <name type="common">Rhodococcus corallinus</name>
    <dbReference type="NCBI Taxonomy" id="36822"/>
    <lineage>
        <taxon>Bacteria</taxon>
        <taxon>Bacillati</taxon>
        <taxon>Actinomycetota</taxon>
        <taxon>Actinomycetes</taxon>
        <taxon>Mycobacteriales</taxon>
        <taxon>Gordoniaceae</taxon>
        <taxon>Gordonia</taxon>
    </lineage>
</organism>
<evidence type="ECO:0000313" key="1">
    <source>
        <dbReference type="EMBL" id="MCZ4550099.1"/>
    </source>
</evidence>
<dbReference type="InterPro" id="IPR053773">
    <property type="entry name" value="Vpar_1526-like"/>
</dbReference>